<dbReference type="PANTHER" id="PTHR13720:SF33">
    <property type="entry name" value="HELP DOMAIN-CONTAINING PROTEIN"/>
    <property type="match status" value="1"/>
</dbReference>
<keyword evidence="2" id="KW-0677">Repeat</keyword>
<evidence type="ECO:0000259" key="4">
    <source>
        <dbReference type="Pfam" id="PF23414"/>
    </source>
</evidence>
<keyword evidence="1 3" id="KW-0853">WD repeat</keyword>
<dbReference type="SMART" id="SM00320">
    <property type="entry name" value="WD40"/>
    <property type="match status" value="4"/>
</dbReference>
<evidence type="ECO:0000256" key="2">
    <source>
        <dbReference type="ARBA" id="ARBA00022737"/>
    </source>
</evidence>
<dbReference type="InterPro" id="IPR055442">
    <property type="entry name" value="Beta-prop_EML-like_2nd"/>
</dbReference>
<dbReference type="Proteomes" id="UP001209570">
    <property type="component" value="Unassembled WGS sequence"/>
</dbReference>
<accession>A0AAD5Q0L0</accession>
<dbReference type="AlphaFoldDB" id="A0AAD5Q0L0"/>
<protein>
    <recommendedName>
        <fullName evidence="4">EML-like second beta-propeller domain-containing protein</fullName>
    </recommendedName>
</protein>
<dbReference type="InterPro" id="IPR050630">
    <property type="entry name" value="WD_repeat_EMAP"/>
</dbReference>
<comment type="caution">
    <text evidence="5">The sequence shown here is derived from an EMBL/GenBank/DDBJ whole genome shotgun (WGS) entry which is preliminary data.</text>
</comment>
<evidence type="ECO:0000313" key="6">
    <source>
        <dbReference type="Proteomes" id="UP001209570"/>
    </source>
</evidence>
<name>A0AAD5Q0L0_PYTIN</name>
<feature type="repeat" description="WD" evidence="3">
    <location>
        <begin position="228"/>
        <end position="269"/>
    </location>
</feature>
<dbReference type="Pfam" id="PF00400">
    <property type="entry name" value="WD40"/>
    <property type="match status" value="1"/>
</dbReference>
<dbReference type="PANTHER" id="PTHR13720">
    <property type="entry name" value="WD-40 REPEAT PROTEIN"/>
    <property type="match status" value="1"/>
</dbReference>
<evidence type="ECO:0000256" key="3">
    <source>
        <dbReference type="PROSITE-ProRule" id="PRU00221"/>
    </source>
</evidence>
<dbReference type="PROSITE" id="PS50082">
    <property type="entry name" value="WD_REPEATS_2"/>
    <property type="match status" value="2"/>
</dbReference>
<keyword evidence="6" id="KW-1185">Reference proteome</keyword>
<dbReference type="EMBL" id="JAKCXM010002564">
    <property type="protein sequence ID" value="KAJ0390139.1"/>
    <property type="molecule type" value="Genomic_DNA"/>
</dbReference>
<dbReference type="InterPro" id="IPR001680">
    <property type="entry name" value="WD40_rpt"/>
</dbReference>
<dbReference type="Gene3D" id="2.130.10.10">
    <property type="entry name" value="YVTN repeat-like/Quinoprotein amine dehydrogenase"/>
    <property type="match status" value="2"/>
</dbReference>
<sequence length="271" mass="29397">MQTFLAVVFCGRDAIVGTTSGDLYRFKGLELASIIPAHTRSVAALYATPKAPYNVASGGRDGLVKLWSADLECLAEFAEFNPLKHAIRSIFWDVERNWLIVGTRGASLHVLSSLDGSPVVPKTPDGTPVGTIDGHSKRELHGLSICPAKERFCTTGDDAMLRVWDLARHIQVLAHELDTASRACAYSYDGDFIAVGLGGGASARRHKKDGSLLVFEDRGGSVELVYETRDTKQSISVVRYSPDGQSLVVGALDNVVYIYDVPNNYAKLRAL</sequence>
<gene>
    <name evidence="5" type="ORF">P43SY_011559</name>
</gene>
<dbReference type="SUPFAM" id="SSF50978">
    <property type="entry name" value="WD40 repeat-like"/>
    <property type="match status" value="1"/>
</dbReference>
<proteinExistence type="predicted"/>
<evidence type="ECO:0000256" key="1">
    <source>
        <dbReference type="ARBA" id="ARBA00022574"/>
    </source>
</evidence>
<evidence type="ECO:0000313" key="5">
    <source>
        <dbReference type="EMBL" id="KAJ0390139.1"/>
    </source>
</evidence>
<dbReference type="InterPro" id="IPR015943">
    <property type="entry name" value="WD40/YVTN_repeat-like_dom_sf"/>
</dbReference>
<feature type="domain" description="EML-like second beta-propeller" evidence="4">
    <location>
        <begin position="140"/>
        <end position="269"/>
    </location>
</feature>
<reference evidence="5" key="1">
    <citation type="submission" date="2021-12" db="EMBL/GenBank/DDBJ databases">
        <title>Prjna785345.</title>
        <authorList>
            <person name="Rujirawat T."/>
            <person name="Krajaejun T."/>
        </authorList>
    </citation>
    <scope>NUCLEOTIDE SEQUENCE</scope>
    <source>
        <strain evidence="5">Pi057C3</strain>
    </source>
</reference>
<dbReference type="InterPro" id="IPR036322">
    <property type="entry name" value="WD40_repeat_dom_sf"/>
</dbReference>
<feature type="repeat" description="WD" evidence="3">
    <location>
        <begin position="35"/>
        <end position="68"/>
    </location>
</feature>
<dbReference type="GO" id="GO:0008017">
    <property type="term" value="F:microtubule binding"/>
    <property type="evidence" value="ECO:0007669"/>
    <property type="project" value="TreeGrafter"/>
</dbReference>
<organism evidence="5 6">
    <name type="scientific">Pythium insidiosum</name>
    <name type="common">Pythiosis disease agent</name>
    <dbReference type="NCBI Taxonomy" id="114742"/>
    <lineage>
        <taxon>Eukaryota</taxon>
        <taxon>Sar</taxon>
        <taxon>Stramenopiles</taxon>
        <taxon>Oomycota</taxon>
        <taxon>Peronosporomycetes</taxon>
        <taxon>Pythiales</taxon>
        <taxon>Pythiaceae</taxon>
        <taxon>Pythium</taxon>
    </lineage>
</organism>
<dbReference type="Pfam" id="PF23414">
    <property type="entry name" value="Beta-prop_EML_2"/>
    <property type="match status" value="1"/>
</dbReference>